<proteinExistence type="predicted"/>
<feature type="domain" description="Histidine kinase/HSP90-like ATPase" evidence="3">
    <location>
        <begin position="346"/>
        <end position="428"/>
    </location>
</feature>
<feature type="region of interest" description="Disordered" evidence="1">
    <location>
        <begin position="1"/>
        <end position="33"/>
    </location>
</feature>
<evidence type="ECO:0000256" key="2">
    <source>
        <dbReference type="SAM" id="Phobius"/>
    </source>
</evidence>
<keyword evidence="4" id="KW-0808">Transferase</keyword>
<dbReference type="EMBL" id="JAAOYO010000004">
    <property type="protein sequence ID" value="NII42189.1"/>
    <property type="molecule type" value="Genomic_DNA"/>
</dbReference>
<dbReference type="Gene3D" id="3.30.565.10">
    <property type="entry name" value="Histidine kinase-like ATPase, C-terminal domain"/>
    <property type="match status" value="1"/>
</dbReference>
<sequence>MTTDASADAGPAAARRPSSPGAAAPTGAGHVRGHEWVDPSRSVRATITQASLDRAFTILMAIAAIGFGAANIPGLLKQLPSLDPFWAPATAIGMALSLVAVGVSAIVQRWSQAAQIVCALLFLVALVTFPLTVREALPVNQPPWPWWLCNVGTIAASLSFATWRAAVYNALVPIIYVVLRLSPAGGAVGVQRALLDGAYTAVLGIAALILIVVLRRAAAAVDVAQATAVRRYSRAIREHATEVERVQVDAIVHDSVLTTLLSAARADTPDAKTLAARMARNAIDHLAAAAADGPGEDQLVPFDVLRDRIVASVTSLGAPVQVRSVPTAGPSLPFSAADALASAPLQAAVNSVQHAGDDVTRWVTIAADGPSVQVEVADDGTGFDAHAVPAERLGVRRSIIERMAAADGEADLRTAPGSGTRIVLRWPALGADDVSGAGPGDQREARA</sequence>
<keyword evidence="5" id="KW-1185">Reference proteome</keyword>
<gene>
    <name evidence="4" type="ORF">E9228_002847</name>
</gene>
<dbReference type="Proteomes" id="UP001318300">
    <property type="component" value="Unassembled WGS sequence"/>
</dbReference>
<dbReference type="Pfam" id="PF02518">
    <property type="entry name" value="HATPase_c"/>
    <property type="match status" value="1"/>
</dbReference>
<feature type="transmembrane region" description="Helical" evidence="2">
    <location>
        <begin position="85"/>
        <end position="107"/>
    </location>
</feature>
<comment type="caution">
    <text evidence="4">The sequence shown here is derived from an EMBL/GenBank/DDBJ whole genome shotgun (WGS) entry which is preliminary data.</text>
</comment>
<dbReference type="InterPro" id="IPR003594">
    <property type="entry name" value="HATPase_dom"/>
</dbReference>
<keyword evidence="2" id="KW-0812">Transmembrane</keyword>
<evidence type="ECO:0000256" key="1">
    <source>
        <dbReference type="SAM" id="MobiDB-lite"/>
    </source>
</evidence>
<keyword evidence="2" id="KW-1133">Transmembrane helix</keyword>
<reference evidence="4 5" key="1">
    <citation type="submission" date="2020-03" db="EMBL/GenBank/DDBJ databases">
        <title>Above-ground endophytic microbial communities from plants in different locations in the United States.</title>
        <authorList>
            <person name="Frank C."/>
        </authorList>
    </citation>
    <scope>NUCLEOTIDE SEQUENCE [LARGE SCALE GENOMIC DNA]</scope>
    <source>
        <strain evidence="4 5">WW7</strain>
    </source>
</reference>
<keyword evidence="2" id="KW-0472">Membrane</keyword>
<evidence type="ECO:0000313" key="5">
    <source>
        <dbReference type="Proteomes" id="UP001318300"/>
    </source>
</evidence>
<evidence type="ECO:0000259" key="3">
    <source>
        <dbReference type="Pfam" id="PF02518"/>
    </source>
</evidence>
<name>A0ABX0TDC5_9MICO</name>
<feature type="transmembrane region" description="Helical" evidence="2">
    <location>
        <begin position="55"/>
        <end position="73"/>
    </location>
</feature>
<dbReference type="GO" id="GO:0016301">
    <property type="term" value="F:kinase activity"/>
    <property type="evidence" value="ECO:0007669"/>
    <property type="project" value="UniProtKB-KW"/>
</dbReference>
<evidence type="ECO:0000313" key="4">
    <source>
        <dbReference type="EMBL" id="NII42189.1"/>
    </source>
</evidence>
<organism evidence="4 5">
    <name type="scientific">Curtobacterium salicis</name>
    <dbReference type="NCBI Taxonomy" id="1779862"/>
    <lineage>
        <taxon>Bacteria</taxon>
        <taxon>Bacillati</taxon>
        <taxon>Actinomycetota</taxon>
        <taxon>Actinomycetes</taxon>
        <taxon>Micrococcales</taxon>
        <taxon>Microbacteriaceae</taxon>
        <taxon>Curtobacterium</taxon>
    </lineage>
</organism>
<feature type="transmembrane region" description="Helical" evidence="2">
    <location>
        <begin position="144"/>
        <end position="163"/>
    </location>
</feature>
<accession>A0ABX0TDC5</accession>
<dbReference type="SUPFAM" id="SSF55874">
    <property type="entry name" value="ATPase domain of HSP90 chaperone/DNA topoisomerase II/histidine kinase"/>
    <property type="match status" value="1"/>
</dbReference>
<feature type="transmembrane region" description="Helical" evidence="2">
    <location>
        <begin position="170"/>
        <end position="191"/>
    </location>
</feature>
<dbReference type="InterPro" id="IPR036890">
    <property type="entry name" value="HATPase_C_sf"/>
</dbReference>
<feature type="transmembrane region" description="Helical" evidence="2">
    <location>
        <begin position="197"/>
        <end position="214"/>
    </location>
</feature>
<protein>
    <submittedName>
        <fullName evidence="4">Signal transduction histidine kinase</fullName>
    </submittedName>
</protein>
<keyword evidence="4" id="KW-0418">Kinase</keyword>
<feature type="transmembrane region" description="Helical" evidence="2">
    <location>
        <begin position="114"/>
        <end position="132"/>
    </location>
</feature>
<feature type="compositionally biased region" description="Low complexity" evidence="1">
    <location>
        <begin position="1"/>
        <end position="29"/>
    </location>
</feature>